<dbReference type="EMBL" id="PDLN01000009">
    <property type="protein sequence ID" value="RDW76015.1"/>
    <property type="molecule type" value="Genomic_DNA"/>
</dbReference>
<comment type="pathway">
    <text evidence="1">Mycotoxin biosynthesis.</text>
</comment>
<keyword evidence="4" id="KW-1133">Transmembrane helix</keyword>
<protein>
    <recommendedName>
        <fullName evidence="7">Tat pathway signal sequence</fullName>
    </recommendedName>
</protein>
<dbReference type="GO" id="GO:0016491">
    <property type="term" value="F:oxidoreductase activity"/>
    <property type="evidence" value="ECO:0007669"/>
    <property type="project" value="UniProtKB-KW"/>
</dbReference>
<evidence type="ECO:0000256" key="3">
    <source>
        <dbReference type="ARBA" id="ARBA00035112"/>
    </source>
</evidence>
<dbReference type="Proteomes" id="UP000256328">
    <property type="component" value="Unassembled WGS sequence"/>
</dbReference>
<keyword evidence="6" id="KW-1185">Reference proteome</keyword>
<evidence type="ECO:0000313" key="6">
    <source>
        <dbReference type="Proteomes" id="UP000256328"/>
    </source>
</evidence>
<keyword evidence="4" id="KW-0812">Transmembrane</keyword>
<keyword evidence="2" id="KW-0560">Oxidoreductase</keyword>
<dbReference type="AlphaFoldDB" id="A0A3D8RPT5"/>
<dbReference type="PANTHER" id="PTHR33365">
    <property type="entry name" value="YALI0B05434P"/>
    <property type="match status" value="1"/>
</dbReference>
<organism evidence="5 6">
    <name type="scientific">Coleophoma crateriformis</name>
    <dbReference type="NCBI Taxonomy" id="565419"/>
    <lineage>
        <taxon>Eukaryota</taxon>
        <taxon>Fungi</taxon>
        <taxon>Dikarya</taxon>
        <taxon>Ascomycota</taxon>
        <taxon>Pezizomycotina</taxon>
        <taxon>Leotiomycetes</taxon>
        <taxon>Helotiales</taxon>
        <taxon>Dermateaceae</taxon>
        <taxon>Coleophoma</taxon>
    </lineage>
</organism>
<comment type="caution">
    <text evidence="5">The sequence shown here is derived from an EMBL/GenBank/DDBJ whole genome shotgun (WGS) entry which is preliminary data.</text>
</comment>
<evidence type="ECO:0000256" key="2">
    <source>
        <dbReference type="ARBA" id="ARBA00023002"/>
    </source>
</evidence>
<sequence>MFSRKLRALASISTPSYTPLDEMTGSSISSSKVHQIPRVRKFAWFLGTGCMTLLLALVVLTTGSRQYAFDHIIDAYKKPAVPEFPSIILKFTPEEKYIKGSADQIQSAWAEGFPKGRGFVRVNEGDESKIYAVSAFHQYHCLYLVQKFLTVGLADTSQVTDFEKDHAYHCLEYLRQAVRCSADPTLDPTTYNEDRNSHSSLGWHGSHVCRDYDRLLAWTEENRYNNATEDHGHHM</sequence>
<dbReference type="GO" id="GO:0043386">
    <property type="term" value="P:mycotoxin biosynthetic process"/>
    <property type="evidence" value="ECO:0007669"/>
    <property type="project" value="InterPro"/>
</dbReference>
<keyword evidence="4" id="KW-0472">Membrane</keyword>
<evidence type="ECO:0000313" key="5">
    <source>
        <dbReference type="EMBL" id="RDW76015.1"/>
    </source>
</evidence>
<dbReference type="OrthoDB" id="3687641at2759"/>
<dbReference type="Pfam" id="PF11807">
    <property type="entry name" value="UstYa"/>
    <property type="match status" value="1"/>
</dbReference>
<dbReference type="InterPro" id="IPR021765">
    <property type="entry name" value="UstYa-like"/>
</dbReference>
<evidence type="ECO:0000256" key="4">
    <source>
        <dbReference type="SAM" id="Phobius"/>
    </source>
</evidence>
<dbReference type="PANTHER" id="PTHR33365:SF11">
    <property type="entry name" value="TAT PATHWAY SIGNAL SEQUENCE"/>
    <property type="match status" value="1"/>
</dbReference>
<evidence type="ECO:0008006" key="7">
    <source>
        <dbReference type="Google" id="ProtNLM"/>
    </source>
</evidence>
<gene>
    <name evidence="5" type="ORF">BP5796_06836</name>
</gene>
<name>A0A3D8RPT5_9HELO</name>
<evidence type="ECO:0000256" key="1">
    <source>
        <dbReference type="ARBA" id="ARBA00004685"/>
    </source>
</evidence>
<accession>A0A3D8RPT5</accession>
<comment type="similarity">
    <text evidence="3">Belongs to the ustYa family.</text>
</comment>
<reference evidence="5 6" key="1">
    <citation type="journal article" date="2018" name="IMA Fungus">
        <title>IMA Genome-F 9: Draft genome sequence of Annulohypoxylon stygium, Aspergillus mulundensis, Berkeleyomyces basicola (syn. Thielaviopsis basicola), Ceratocystis smalleyi, two Cercospora beticola strains, Coleophoma cylindrospora, Fusarium fracticaudum, Phialophora cf. hyalina, and Morchella septimelata.</title>
        <authorList>
            <person name="Wingfield B.D."/>
            <person name="Bills G.F."/>
            <person name="Dong Y."/>
            <person name="Huang W."/>
            <person name="Nel W.J."/>
            <person name="Swalarsk-Parry B.S."/>
            <person name="Vaghefi N."/>
            <person name="Wilken P.M."/>
            <person name="An Z."/>
            <person name="de Beer Z.W."/>
            <person name="De Vos L."/>
            <person name="Chen L."/>
            <person name="Duong T.A."/>
            <person name="Gao Y."/>
            <person name="Hammerbacher A."/>
            <person name="Kikkert J.R."/>
            <person name="Li Y."/>
            <person name="Li H."/>
            <person name="Li K."/>
            <person name="Li Q."/>
            <person name="Liu X."/>
            <person name="Ma X."/>
            <person name="Naidoo K."/>
            <person name="Pethybridge S.J."/>
            <person name="Sun J."/>
            <person name="Steenkamp E.T."/>
            <person name="van der Nest M.A."/>
            <person name="van Wyk S."/>
            <person name="Wingfield M.J."/>
            <person name="Xiong C."/>
            <person name="Yue Q."/>
            <person name="Zhang X."/>
        </authorList>
    </citation>
    <scope>NUCLEOTIDE SEQUENCE [LARGE SCALE GENOMIC DNA]</scope>
    <source>
        <strain evidence="5 6">BP5796</strain>
    </source>
</reference>
<feature type="transmembrane region" description="Helical" evidence="4">
    <location>
        <begin position="42"/>
        <end position="60"/>
    </location>
</feature>
<proteinExistence type="inferred from homology"/>